<evidence type="ECO:0000256" key="5">
    <source>
        <dbReference type="ARBA" id="ARBA00022989"/>
    </source>
</evidence>
<dbReference type="PANTHER" id="PTHR24286">
    <property type="entry name" value="CYTOCHROME P450 26"/>
    <property type="match status" value="1"/>
</dbReference>
<feature type="transmembrane region" description="Helical" evidence="9">
    <location>
        <begin position="7"/>
        <end position="29"/>
    </location>
</feature>
<evidence type="ECO:0008006" key="12">
    <source>
        <dbReference type="Google" id="ProtNLM"/>
    </source>
</evidence>
<dbReference type="GO" id="GO:0016125">
    <property type="term" value="P:sterol metabolic process"/>
    <property type="evidence" value="ECO:0007669"/>
    <property type="project" value="TreeGrafter"/>
</dbReference>
<name>A0A2P5YP93_GOSBA</name>
<evidence type="ECO:0000256" key="6">
    <source>
        <dbReference type="ARBA" id="ARBA00023004"/>
    </source>
</evidence>
<evidence type="ECO:0000256" key="7">
    <source>
        <dbReference type="PIRSR" id="PIRSR602401-1"/>
    </source>
</evidence>
<keyword evidence="8" id="KW-0560">Oxidoreductase</keyword>
<dbReference type="GO" id="GO:0004497">
    <property type="term" value="F:monooxygenase activity"/>
    <property type="evidence" value="ECO:0007669"/>
    <property type="project" value="UniProtKB-KW"/>
</dbReference>
<dbReference type="GO" id="GO:0016132">
    <property type="term" value="P:brassinosteroid biosynthetic process"/>
    <property type="evidence" value="ECO:0007669"/>
    <property type="project" value="TreeGrafter"/>
</dbReference>
<dbReference type="PRINTS" id="PR00463">
    <property type="entry name" value="EP450I"/>
</dbReference>
<dbReference type="Proteomes" id="UP000239757">
    <property type="component" value="Unassembled WGS sequence"/>
</dbReference>
<feature type="binding site" description="axial binding residue" evidence="7">
    <location>
        <position position="356"/>
    </location>
    <ligand>
        <name>heme</name>
        <dbReference type="ChEBI" id="CHEBI:30413"/>
    </ligand>
    <ligandPart>
        <name>Fe</name>
        <dbReference type="ChEBI" id="CHEBI:18248"/>
    </ligandPart>
</feature>
<comment type="subcellular location">
    <subcellularLocation>
        <location evidence="1">Membrane</location>
        <topology evidence="1">Single-pass membrane protein</topology>
    </subcellularLocation>
</comment>
<organism evidence="10 11">
    <name type="scientific">Gossypium barbadense</name>
    <name type="common">Sea Island cotton</name>
    <name type="synonym">Hibiscus barbadensis</name>
    <dbReference type="NCBI Taxonomy" id="3634"/>
    <lineage>
        <taxon>Eukaryota</taxon>
        <taxon>Viridiplantae</taxon>
        <taxon>Streptophyta</taxon>
        <taxon>Embryophyta</taxon>
        <taxon>Tracheophyta</taxon>
        <taxon>Spermatophyta</taxon>
        <taxon>Magnoliopsida</taxon>
        <taxon>eudicotyledons</taxon>
        <taxon>Gunneridae</taxon>
        <taxon>Pentapetalae</taxon>
        <taxon>rosids</taxon>
        <taxon>malvids</taxon>
        <taxon>Malvales</taxon>
        <taxon>Malvaceae</taxon>
        <taxon>Malvoideae</taxon>
        <taxon>Gossypium</taxon>
    </lineage>
</organism>
<dbReference type="AlphaFoldDB" id="A0A2P5YP93"/>
<dbReference type="PROSITE" id="PS00086">
    <property type="entry name" value="CYTOCHROME_P450"/>
    <property type="match status" value="1"/>
</dbReference>
<keyword evidence="6 7" id="KW-0408">Iron</keyword>
<reference evidence="10 11" key="1">
    <citation type="submission" date="2015-01" db="EMBL/GenBank/DDBJ databases">
        <title>Genome of allotetraploid Gossypium barbadense reveals genomic plasticity and fiber elongation in cotton evolution.</title>
        <authorList>
            <person name="Chen X."/>
            <person name="Liu X."/>
            <person name="Zhao B."/>
            <person name="Zheng H."/>
            <person name="Hu Y."/>
            <person name="Lu G."/>
            <person name="Yang C."/>
            <person name="Chen J."/>
            <person name="Shan C."/>
            <person name="Zhang L."/>
            <person name="Zhou Y."/>
            <person name="Wang L."/>
            <person name="Guo W."/>
            <person name="Bai Y."/>
            <person name="Ruan J."/>
            <person name="Shangguan X."/>
            <person name="Mao Y."/>
            <person name="Jiang J."/>
            <person name="Zhu Y."/>
            <person name="Lei J."/>
            <person name="Kang H."/>
            <person name="Chen S."/>
            <person name="He X."/>
            <person name="Wang R."/>
            <person name="Wang Y."/>
            <person name="Chen J."/>
            <person name="Wang L."/>
            <person name="Yu S."/>
            <person name="Wang B."/>
            <person name="Wei J."/>
            <person name="Song S."/>
            <person name="Lu X."/>
            <person name="Gao Z."/>
            <person name="Gu W."/>
            <person name="Deng X."/>
            <person name="Ma D."/>
            <person name="Wang S."/>
            <person name="Liang W."/>
            <person name="Fang L."/>
            <person name="Cai C."/>
            <person name="Zhu X."/>
            <person name="Zhou B."/>
            <person name="Zhang Y."/>
            <person name="Chen Z."/>
            <person name="Xu S."/>
            <person name="Zhu R."/>
            <person name="Wang S."/>
            <person name="Zhang T."/>
            <person name="Zhao G."/>
        </authorList>
    </citation>
    <scope>NUCLEOTIDE SEQUENCE [LARGE SCALE GENOMIC DNA]</scope>
    <source>
        <strain evidence="11">cv. Xinhai21</strain>
        <tissue evidence="10">Leaf</tissue>
    </source>
</reference>
<evidence type="ECO:0000313" key="11">
    <source>
        <dbReference type="Proteomes" id="UP000239757"/>
    </source>
</evidence>
<dbReference type="InterPro" id="IPR002401">
    <property type="entry name" value="Cyt_P450_E_grp-I"/>
</dbReference>
<dbReference type="GO" id="GO:0005506">
    <property type="term" value="F:iron ion binding"/>
    <property type="evidence" value="ECO:0007669"/>
    <property type="project" value="InterPro"/>
</dbReference>
<evidence type="ECO:0000256" key="1">
    <source>
        <dbReference type="ARBA" id="ARBA00004167"/>
    </source>
</evidence>
<keyword evidence="8" id="KW-0503">Monooxygenase</keyword>
<sequence>MAEGDSCWVAVLVGGVVGFILVVVLNHFWPLLFKGKGGTVPKGSFGWPLLGETFSFLKPHSSNSVGAFLHDHCSRYGKVFKSHLFFSPTVVSCDPELNYFILQTEGKLFECSYPKPIHGILGKVSMLVAVGDTHKRLRNAALSLVTITKSKPEFLHDIENIAIQILDSWKNKPQVIFCEEARKFTFNVIVKQVLGLTPQEPETSEILEDFLTFMRGLISLPLYIPGTPYARAVQARSRISSTVKAIQEHLKIRSMKQKHDHLDWEDYKKMEFTQYVINEALRYGNVVKFVHRKALKDVKYKGYLIPSGWKVLPVFTAVHLDPSLHANAPQFHPWRWESQDPTCKKFTPFGGGSRCCPGSDLAKVEVAFFLHHLVQNFR</sequence>
<comment type="similarity">
    <text evidence="2 8">Belongs to the cytochrome P450 family.</text>
</comment>
<gene>
    <name evidence="10" type="ORF">GOBAR_AA03185</name>
</gene>
<dbReference type="InterPro" id="IPR017972">
    <property type="entry name" value="Cyt_P450_CS"/>
</dbReference>
<accession>A0A2P5YP93</accession>
<keyword evidence="9" id="KW-0472">Membrane</keyword>
<dbReference type="GO" id="GO:0010268">
    <property type="term" value="P:brassinosteroid homeostasis"/>
    <property type="evidence" value="ECO:0007669"/>
    <property type="project" value="TreeGrafter"/>
</dbReference>
<dbReference type="EMBL" id="KZ662931">
    <property type="protein sequence ID" value="PPS17405.1"/>
    <property type="molecule type" value="Genomic_DNA"/>
</dbReference>
<dbReference type="PANTHER" id="PTHR24286:SF37">
    <property type="entry name" value="CYTOCHROME P450 724B1"/>
    <property type="match status" value="1"/>
</dbReference>
<protein>
    <recommendedName>
        <fullName evidence="12">Cytochrome P450</fullName>
    </recommendedName>
</protein>
<evidence type="ECO:0000313" key="10">
    <source>
        <dbReference type="EMBL" id="PPS17405.1"/>
    </source>
</evidence>
<proteinExistence type="inferred from homology"/>
<dbReference type="GO" id="GO:0016020">
    <property type="term" value="C:membrane"/>
    <property type="evidence" value="ECO:0007669"/>
    <property type="project" value="UniProtKB-SubCell"/>
</dbReference>
<evidence type="ECO:0000256" key="9">
    <source>
        <dbReference type="SAM" id="Phobius"/>
    </source>
</evidence>
<dbReference type="Gene3D" id="1.10.630.10">
    <property type="entry name" value="Cytochrome P450"/>
    <property type="match status" value="2"/>
</dbReference>
<dbReference type="GO" id="GO:0020037">
    <property type="term" value="F:heme binding"/>
    <property type="evidence" value="ECO:0007669"/>
    <property type="project" value="InterPro"/>
</dbReference>
<keyword evidence="4 7" id="KW-0479">Metal-binding</keyword>
<dbReference type="InterPro" id="IPR001128">
    <property type="entry name" value="Cyt_P450"/>
</dbReference>
<dbReference type="InterPro" id="IPR036396">
    <property type="entry name" value="Cyt_P450_sf"/>
</dbReference>
<evidence type="ECO:0000256" key="3">
    <source>
        <dbReference type="ARBA" id="ARBA00022692"/>
    </source>
</evidence>
<evidence type="ECO:0000256" key="8">
    <source>
        <dbReference type="RuleBase" id="RU000461"/>
    </source>
</evidence>
<dbReference type="OrthoDB" id="3945418at2759"/>
<evidence type="ECO:0000256" key="4">
    <source>
        <dbReference type="ARBA" id="ARBA00022723"/>
    </source>
</evidence>
<dbReference type="Pfam" id="PF00067">
    <property type="entry name" value="p450"/>
    <property type="match status" value="1"/>
</dbReference>
<evidence type="ECO:0000256" key="2">
    <source>
        <dbReference type="ARBA" id="ARBA00010617"/>
    </source>
</evidence>
<keyword evidence="5 9" id="KW-1133">Transmembrane helix</keyword>
<dbReference type="SUPFAM" id="SSF48264">
    <property type="entry name" value="Cytochrome P450"/>
    <property type="match status" value="1"/>
</dbReference>
<keyword evidence="7 8" id="KW-0349">Heme</keyword>
<comment type="cofactor">
    <cofactor evidence="7">
        <name>heme</name>
        <dbReference type="ChEBI" id="CHEBI:30413"/>
    </cofactor>
</comment>
<keyword evidence="3 9" id="KW-0812">Transmembrane</keyword>
<dbReference type="GO" id="GO:0016705">
    <property type="term" value="F:oxidoreductase activity, acting on paired donors, with incorporation or reduction of molecular oxygen"/>
    <property type="evidence" value="ECO:0007669"/>
    <property type="project" value="InterPro"/>
</dbReference>